<dbReference type="RefSeq" id="XP_040931206.1">
    <property type="nucleotide sequence ID" value="XM_041075272.1"/>
</dbReference>
<name>A0A1U8JTS8_GOSHI</name>
<reference evidence="4" key="1">
    <citation type="journal article" date="2020" name="Nat. Genet.">
        <title>Genomic diversifications of five Gossypium allopolyploid species and their impact on cotton improvement.</title>
        <authorList>
            <person name="Chen Z.J."/>
            <person name="Sreedasyam A."/>
            <person name="Ando A."/>
            <person name="Song Q."/>
            <person name="De Santiago L.M."/>
            <person name="Hulse-Kemp A.M."/>
            <person name="Ding M."/>
            <person name="Ye W."/>
            <person name="Kirkbride R.C."/>
            <person name="Jenkins J."/>
            <person name="Plott C."/>
            <person name="Lovell J."/>
            <person name="Lin Y.M."/>
            <person name="Vaughn R."/>
            <person name="Liu B."/>
            <person name="Simpson S."/>
            <person name="Scheffler B.E."/>
            <person name="Wen L."/>
            <person name="Saski C.A."/>
            <person name="Grover C.E."/>
            <person name="Hu G."/>
            <person name="Conover J.L."/>
            <person name="Carlson J.W."/>
            <person name="Shu S."/>
            <person name="Boston L.B."/>
            <person name="Williams M."/>
            <person name="Peterson D.G."/>
            <person name="McGee K."/>
            <person name="Jones D.C."/>
            <person name="Wendel J.F."/>
            <person name="Stelly D.M."/>
            <person name="Grimwood J."/>
            <person name="Schmutz J."/>
        </authorList>
    </citation>
    <scope>NUCLEOTIDE SEQUENCE [LARGE SCALE GENOMIC DNA]</scope>
    <source>
        <strain evidence="4">cv. TM-1</strain>
    </source>
</reference>
<protein>
    <recommendedName>
        <fullName evidence="3">ethanolamine kinase</fullName>
        <ecNumber evidence="3">2.7.1.82</ecNumber>
    </recommendedName>
</protein>
<evidence type="ECO:0000313" key="4">
    <source>
        <dbReference type="Proteomes" id="UP000818029"/>
    </source>
</evidence>
<comment type="pathway">
    <text evidence="1">Phospholipid metabolism; phosphatidylethanolamine biosynthesis; phosphatidylethanolamine from ethanolamine: step 1/3.</text>
</comment>
<evidence type="ECO:0000256" key="3">
    <source>
        <dbReference type="ARBA" id="ARBA00038874"/>
    </source>
</evidence>
<dbReference type="InterPro" id="IPR011009">
    <property type="entry name" value="Kinase-like_dom_sf"/>
</dbReference>
<dbReference type="AlphaFoldDB" id="A0A1U8JTS8"/>
<dbReference type="GO" id="GO:0005737">
    <property type="term" value="C:cytoplasm"/>
    <property type="evidence" value="ECO:0007669"/>
    <property type="project" value="TreeGrafter"/>
</dbReference>
<evidence type="ECO:0000256" key="1">
    <source>
        <dbReference type="ARBA" id="ARBA00037883"/>
    </source>
</evidence>
<dbReference type="GO" id="GO:0004305">
    <property type="term" value="F:ethanolamine kinase activity"/>
    <property type="evidence" value="ECO:0007669"/>
    <property type="project" value="UniProtKB-EC"/>
</dbReference>
<dbReference type="PANTHER" id="PTHR22603">
    <property type="entry name" value="CHOLINE/ETHANOALAMINE KINASE"/>
    <property type="match status" value="1"/>
</dbReference>
<dbReference type="GeneID" id="121202974"/>
<evidence type="ECO:0000313" key="6">
    <source>
        <dbReference type="RefSeq" id="XP_040931205.1"/>
    </source>
</evidence>
<evidence type="ECO:0000313" key="5">
    <source>
        <dbReference type="RefSeq" id="XP_040931204.1"/>
    </source>
</evidence>
<dbReference type="SMR" id="A0A1U8JTS8"/>
<dbReference type="EC" id="2.7.1.82" evidence="3"/>
<dbReference type="Proteomes" id="UP000818029">
    <property type="component" value="Chromosome A08"/>
</dbReference>
<dbReference type="GO" id="GO:0006646">
    <property type="term" value="P:phosphatidylethanolamine biosynthetic process"/>
    <property type="evidence" value="ECO:0007669"/>
    <property type="project" value="TreeGrafter"/>
</dbReference>
<organism evidence="4 7">
    <name type="scientific">Gossypium hirsutum</name>
    <name type="common">Upland cotton</name>
    <name type="synonym">Gossypium mexicanum</name>
    <dbReference type="NCBI Taxonomy" id="3635"/>
    <lineage>
        <taxon>Eukaryota</taxon>
        <taxon>Viridiplantae</taxon>
        <taxon>Streptophyta</taxon>
        <taxon>Embryophyta</taxon>
        <taxon>Tracheophyta</taxon>
        <taxon>Spermatophyta</taxon>
        <taxon>Magnoliopsida</taxon>
        <taxon>eudicotyledons</taxon>
        <taxon>Gunneridae</taxon>
        <taxon>Pentapetalae</taxon>
        <taxon>rosids</taxon>
        <taxon>malvids</taxon>
        <taxon>Malvales</taxon>
        <taxon>Malvaceae</taxon>
        <taxon>Malvoideae</taxon>
        <taxon>Gossypium</taxon>
    </lineage>
</organism>
<dbReference type="Gene3D" id="3.30.200.20">
    <property type="entry name" value="Phosphorylase Kinase, domain 1"/>
    <property type="match status" value="1"/>
</dbReference>
<reference evidence="5 6" key="2">
    <citation type="submission" date="2025-05" db="UniProtKB">
        <authorList>
            <consortium name="RefSeq"/>
        </authorList>
    </citation>
    <scope>IDENTIFICATION</scope>
</reference>
<dbReference type="RefSeq" id="XP_040931204.1">
    <property type="nucleotide sequence ID" value="XM_041075270.1"/>
</dbReference>
<dbReference type="CDD" id="cd05157">
    <property type="entry name" value="ETNK_euk"/>
    <property type="match status" value="1"/>
</dbReference>
<dbReference type="RefSeq" id="XP_040931205.1">
    <property type="nucleotide sequence ID" value="XM_041075271.1"/>
</dbReference>
<comment type="similarity">
    <text evidence="2">Belongs to the choline/ethanolamine kinase family.</text>
</comment>
<evidence type="ECO:0000256" key="2">
    <source>
        <dbReference type="ARBA" id="ARBA00038211"/>
    </source>
</evidence>
<dbReference type="KEGG" id="ghi:107909219"/>
<gene>
    <name evidence="5 6 7" type="primary">LOC121202974</name>
</gene>
<keyword evidence="5 6" id="KW-0418">Kinase</keyword>
<sequence length="385" mass="44309">MDVEANKAKQIINDNNNDCAKVNSNSTIDDSIPHSSLSVDTALPFPLMSPRIIELCKDLFRKWAKLDDSCFSVETVSGGITNLLLKVSVKEESGDNVAVTVRLYGPNTEYVIDRERELQAIKYLSAAGFGAKLLGVFGNGMVQSFINACTLTPLDMRKPKLAAEIAKQLCRFHQVEIPGPKEPQLWVDMFKFFEKASALRFEDPDKQRIYETISFKEVHKEATQLKELTELFSGPVVFAHNDLLSGNLMLNDEQDKLYIIDFEYGSYNYRGFDIGNHFNEYAGYECDYSLYPSKEEQYHFLRHYLQPEKPYEVSEKDLEDLYVEANTFRLASHLIWALWGLIQARISPIDFDYLGYFFWRYNEYKKQKEKCFSLAQSHLSGSRTV</sequence>
<keyword evidence="4" id="KW-1185">Reference proteome</keyword>
<dbReference type="SUPFAM" id="SSF56112">
    <property type="entry name" value="Protein kinase-like (PK-like)"/>
    <property type="match status" value="1"/>
</dbReference>
<evidence type="ECO:0000313" key="7">
    <source>
        <dbReference type="RefSeq" id="XP_040931206.1"/>
    </source>
</evidence>
<proteinExistence type="inferred from homology"/>
<dbReference type="PANTHER" id="PTHR22603:SF66">
    <property type="entry name" value="ETHANOLAMINE KINASE"/>
    <property type="match status" value="1"/>
</dbReference>
<dbReference type="RefSeq" id="XP_016692171.2">
    <property type="nucleotide sequence ID" value="XM_016836682.2"/>
</dbReference>
<dbReference type="Gene3D" id="3.90.1200.10">
    <property type="match status" value="1"/>
</dbReference>
<accession>A0A1U8JTS8</accession>
<dbReference type="Pfam" id="PF01633">
    <property type="entry name" value="Choline_kinase"/>
    <property type="match status" value="1"/>
</dbReference>
<keyword evidence="5 6" id="KW-0808">Transferase</keyword>